<feature type="region of interest" description="Disordered" evidence="4">
    <location>
        <begin position="41"/>
        <end position="61"/>
    </location>
</feature>
<dbReference type="WBParaSite" id="SMUV_0000613801-mRNA-1">
    <property type="protein sequence ID" value="SMUV_0000613801-mRNA-1"/>
    <property type="gene ID" value="SMUV_0000613801"/>
</dbReference>
<proteinExistence type="predicted"/>
<dbReference type="Gene3D" id="3.30.40.10">
    <property type="entry name" value="Zinc/RING finger domain, C3HC4 (zinc finger)"/>
    <property type="match status" value="1"/>
</dbReference>
<dbReference type="InterPro" id="IPR001841">
    <property type="entry name" value="Znf_RING"/>
</dbReference>
<sequence>MDDVRLNRAAHLRYASTRSDYQQRNGKQDQCISLVSSSSFLSSRDEPETSGPAETVSVSGAPVTAARPSKLPVLCERLGHTFPDVFGFIIVTLSCVLGGQRQKTCSSHPSTSNVFSNGKDEKHINGNTACENQEKEFECIICLDKAEDAVGCLFCSQVFGCRKCASSCAGDNHNRCPLCRALWPDHGGYVSWKSMELE</sequence>
<dbReference type="PROSITE" id="PS50089">
    <property type="entry name" value="ZF_RING_2"/>
    <property type="match status" value="1"/>
</dbReference>
<dbReference type="InterPro" id="IPR013083">
    <property type="entry name" value="Znf_RING/FYVE/PHD"/>
</dbReference>
<organism evidence="6 7">
    <name type="scientific">Syphacia muris</name>
    <dbReference type="NCBI Taxonomy" id="451379"/>
    <lineage>
        <taxon>Eukaryota</taxon>
        <taxon>Metazoa</taxon>
        <taxon>Ecdysozoa</taxon>
        <taxon>Nematoda</taxon>
        <taxon>Chromadorea</taxon>
        <taxon>Rhabditida</taxon>
        <taxon>Spirurina</taxon>
        <taxon>Oxyuridomorpha</taxon>
        <taxon>Oxyuroidea</taxon>
        <taxon>Oxyuridae</taxon>
        <taxon>Syphacia</taxon>
    </lineage>
</organism>
<protein>
    <submittedName>
        <fullName evidence="7">RING-type domain-containing protein</fullName>
    </submittedName>
</protein>
<keyword evidence="1 3" id="KW-0479">Metal-binding</keyword>
<evidence type="ECO:0000256" key="3">
    <source>
        <dbReference type="PROSITE-ProRule" id="PRU00175"/>
    </source>
</evidence>
<keyword evidence="6" id="KW-1185">Reference proteome</keyword>
<evidence type="ECO:0000256" key="4">
    <source>
        <dbReference type="SAM" id="MobiDB-lite"/>
    </source>
</evidence>
<dbReference type="AlphaFoldDB" id="A0A0N5ANF4"/>
<evidence type="ECO:0000259" key="5">
    <source>
        <dbReference type="PROSITE" id="PS50089"/>
    </source>
</evidence>
<evidence type="ECO:0000256" key="1">
    <source>
        <dbReference type="ARBA" id="ARBA00022771"/>
    </source>
</evidence>
<accession>A0A0N5ANF4</accession>
<evidence type="ECO:0000313" key="6">
    <source>
        <dbReference type="Proteomes" id="UP000046393"/>
    </source>
</evidence>
<dbReference type="SUPFAM" id="SSF57850">
    <property type="entry name" value="RING/U-box"/>
    <property type="match status" value="1"/>
</dbReference>
<reference evidence="7" key="1">
    <citation type="submission" date="2017-02" db="UniProtKB">
        <authorList>
            <consortium name="WormBaseParasite"/>
        </authorList>
    </citation>
    <scope>IDENTIFICATION</scope>
</reference>
<evidence type="ECO:0000313" key="7">
    <source>
        <dbReference type="WBParaSite" id="SMUV_0000613801-mRNA-1"/>
    </source>
</evidence>
<evidence type="ECO:0000256" key="2">
    <source>
        <dbReference type="ARBA" id="ARBA00022833"/>
    </source>
</evidence>
<keyword evidence="2" id="KW-0862">Zinc</keyword>
<feature type="domain" description="RING-type" evidence="5">
    <location>
        <begin position="139"/>
        <end position="180"/>
    </location>
</feature>
<dbReference type="Proteomes" id="UP000046393">
    <property type="component" value="Unplaced"/>
</dbReference>
<name>A0A0N5ANF4_9BILA</name>
<keyword evidence="1 3" id="KW-0863">Zinc-finger</keyword>
<dbReference type="GO" id="GO:0008270">
    <property type="term" value="F:zinc ion binding"/>
    <property type="evidence" value="ECO:0007669"/>
    <property type="project" value="UniProtKB-KW"/>
</dbReference>